<evidence type="ECO:0000313" key="1">
    <source>
        <dbReference type="EMBL" id="SDF22063.1"/>
    </source>
</evidence>
<evidence type="ECO:0000313" key="2">
    <source>
        <dbReference type="Proteomes" id="UP000243333"/>
    </source>
</evidence>
<dbReference type="AlphaFoldDB" id="A0A1G7JAZ5"/>
<name>A0A1G7JAZ5_9FIRM</name>
<accession>A0A1G7JAZ5</accession>
<dbReference type="Proteomes" id="UP000243333">
    <property type="component" value="Unassembled WGS sequence"/>
</dbReference>
<dbReference type="RefSeq" id="WP_093688422.1">
    <property type="nucleotide sequence ID" value="NZ_FNBU01000004.1"/>
</dbReference>
<keyword evidence="2" id="KW-1185">Reference proteome</keyword>
<organism evidence="1 2">
    <name type="scientific">Sporolituus thermophilus DSM 23256</name>
    <dbReference type="NCBI Taxonomy" id="1123285"/>
    <lineage>
        <taxon>Bacteria</taxon>
        <taxon>Bacillati</taxon>
        <taxon>Bacillota</taxon>
        <taxon>Negativicutes</taxon>
        <taxon>Selenomonadales</taxon>
        <taxon>Sporomusaceae</taxon>
        <taxon>Sporolituus</taxon>
    </lineage>
</organism>
<dbReference type="OrthoDB" id="1681626at2"/>
<sequence length="129" mass="14657">MSDVDKMILEHFVPFREKVVDAIQAKHPYFVSMIEHVLSGKRNRLGLRVTENGQVVGEYTFELNGIRIKHTEIGKIDPEVHHPVLGILKPCILIERAAVEKAINDPLFMDEPFKAISKLLPNITITFLS</sequence>
<protein>
    <submittedName>
        <fullName evidence="1">Uncharacterized protein</fullName>
    </submittedName>
</protein>
<reference evidence="2" key="1">
    <citation type="submission" date="2016-10" db="EMBL/GenBank/DDBJ databases">
        <authorList>
            <person name="Varghese N."/>
            <person name="Submissions S."/>
        </authorList>
    </citation>
    <scope>NUCLEOTIDE SEQUENCE [LARGE SCALE GENOMIC DNA]</scope>
    <source>
        <strain evidence="2">DSM 23256</strain>
    </source>
</reference>
<proteinExistence type="predicted"/>
<dbReference type="EMBL" id="FNBU01000004">
    <property type="protein sequence ID" value="SDF22063.1"/>
    <property type="molecule type" value="Genomic_DNA"/>
</dbReference>
<gene>
    <name evidence="1" type="ORF">SAMN05660235_00859</name>
</gene>